<dbReference type="InterPro" id="IPR047057">
    <property type="entry name" value="MerR_fam"/>
</dbReference>
<evidence type="ECO:0000256" key="1">
    <source>
        <dbReference type="ARBA" id="ARBA00023125"/>
    </source>
</evidence>
<dbReference type="Pfam" id="PF13411">
    <property type="entry name" value="MerR_1"/>
    <property type="match status" value="1"/>
</dbReference>
<dbReference type="InterPro" id="IPR011256">
    <property type="entry name" value="Reg_factor_effector_dom_sf"/>
</dbReference>
<comment type="caution">
    <text evidence="3">The sequence shown here is derived from an EMBL/GenBank/DDBJ whole genome shotgun (WGS) entry which is preliminary data.</text>
</comment>
<evidence type="ECO:0000313" key="4">
    <source>
        <dbReference type="Proteomes" id="UP001597368"/>
    </source>
</evidence>
<feature type="domain" description="HTH merR-type" evidence="2">
    <location>
        <begin position="1"/>
        <end position="70"/>
    </location>
</feature>
<dbReference type="Proteomes" id="UP001597368">
    <property type="component" value="Unassembled WGS sequence"/>
</dbReference>
<dbReference type="EMBL" id="JBHUFV010000083">
    <property type="protein sequence ID" value="MFD1939477.1"/>
    <property type="molecule type" value="Genomic_DNA"/>
</dbReference>
<dbReference type="InterPro" id="IPR000551">
    <property type="entry name" value="MerR-type_HTH_dom"/>
</dbReference>
<evidence type="ECO:0000313" key="3">
    <source>
        <dbReference type="EMBL" id="MFD1939477.1"/>
    </source>
</evidence>
<dbReference type="SUPFAM" id="SSF46955">
    <property type="entry name" value="Putative DNA-binding domain"/>
    <property type="match status" value="1"/>
</dbReference>
<dbReference type="InterPro" id="IPR009061">
    <property type="entry name" value="DNA-bd_dom_put_sf"/>
</dbReference>
<dbReference type="RefSeq" id="WP_379581984.1">
    <property type="nucleotide sequence ID" value="NZ_JBHUFV010000083.1"/>
</dbReference>
<gene>
    <name evidence="3" type="ORF">ACFSKW_49250</name>
</gene>
<keyword evidence="1" id="KW-0238">DNA-binding</keyword>
<proteinExistence type="predicted"/>
<organism evidence="3 4">
    <name type="scientific">Nonomuraea mangrovi</name>
    <dbReference type="NCBI Taxonomy" id="2316207"/>
    <lineage>
        <taxon>Bacteria</taxon>
        <taxon>Bacillati</taxon>
        <taxon>Actinomycetota</taxon>
        <taxon>Actinomycetes</taxon>
        <taxon>Streptosporangiales</taxon>
        <taxon>Streptosporangiaceae</taxon>
        <taxon>Nonomuraea</taxon>
    </lineage>
</organism>
<name>A0ABW4TER9_9ACTN</name>
<dbReference type="PROSITE" id="PS50937">
    <property type="entry name" value="HTH_MERR_2"/>
    <property type="match status" value="1"/>
</dbReference>
<dbReference type="PROSITE" id="PS00552">
    <property type="entry name" value="HTH_MERR_1"/>
    <property type="match status" value="1"/>
</dbReference>
<evidence type="ECO:0000259" key="2">
    <source>
        <dbReference type="PROSITE" id="PS50937"/>
    </source>
</evidence>
<keyword evidence="4" id="KW-1185">Reference proteome</keyword>
<dbReference type="Gene3D" id="3.20.80.10">
    <property type="entry name" value="Regulatory factor, effector binding domain"/>
    <property type="match status" value="1"/>
</dbReference>
<dbReference type="PANTHER" id="PTHR30204:SF97">
    <property type="entry name" value="MERR FAMILY REGULATORY PROTEIN"/>
    <property type="match status" value="1"/>
</dbReference>
<dbReference type="SMART" id="SM00422">
    <property type="entry name" value="HTH_MERR"/>
    <property type="match status" value="1"/>
</dbReference>
<reference evidence="4" key="1">
    <citation type="journal article" date="2019" name="Int. J. Syst. Evol. Microbiol.">
        <title>The Global Catalogue of Microorganisms (GCM) 10K type strain sequencing project: providing services to taxonomists for standard genome sequencing and annotation.</title>
        <authorList>
            <consortium name="The Broad Institute Genomics Platform"/>
            <consortium name="The Broad Institute Genome Sequencing Center for Infectious Disease"/>
            <person name="Wu L."/>
            <person name="Ma J."/>
        </authorList>
    </citation>
    <scope>NUCLEOTIDE SEQUENCE [LARGE SCALE GENOMIC DNA]</scope>
    <source>
        <strain evidence="4">ICMP 6774ER</strain>
    </source>
</reference>
<protein>
    <submittedName>
        <fullName evidence="3">MerR family transcriptional regulator</fullName>
    </submittedName>
</protein>
<dbReference type="Gene3D" id="1.10.1660.10">
    <property type="match status" value="1"/>
</dbReference>
<sequence length="264" mass="28892">MNIGEFAELTGLSVKALRLYDEQDLLPPAAVDEWSRHRRYSATQFESALRLKAARSADLPLAEAAKLLQDPETAAVTLAVHRDRLAAERERQDAALAVLDQLLAGPVEWQAEVRQAERQHWAGVLLPPEVADDERANELFAGLWRRLSAAGNAPTGAFWTTIGTAEGSETETEVVCCWPVAEPPPSDWDDVRRGTIEPGKEMVVRWRFEQDVPVVDGAAHPAVLALLAAVEREGVNVSLARLRQIGLLEDGVPVGMEVAVRLTS</sequence>
<accession>A0ABW4TER9</accession>
<dbReference type="PANTHER" id="PTHR30204">
    <property type="entry name" value="REDOX-CYCLING DRUG-SENSING TRANSCRIPTIONAL ACTIVATOR SOXR"/>
    <property type="match status" value="1"/>
</dbReference>